<proteinExistence type="predicted"/>
<reference evidence="4" key="1">
    <citation type="submission" date="2021-10" db="EMBL/GenBank/DDBJ databases">
        <title>Gramella sp. ASW11-100T, isolated from marine sediment.</title>
        <authorList>
            <person name="Xia C."/>
        </authorList>
    </citation>
    <scope>NUCLEOTIDE SEQUENCE</scope>
    <source>
        <strain evidence="4">ASW11-100</strain>
    </source>
</reference>
<evidence type="ECO:0000259" key="3">
    <source>
        <dbReference type="SMART" id="SM00560"/>
    </source>
</evidence>
<keyword evidence="2" id="KW-1015">Disulfide bond</keyword>
<dbReference type="InterPro" id="IPR013783">
    <property type="entry name" value="Ig-like_fold"/>
</dbReference>
<dbReference type="Gene3D" id="2.60.40.740">
    <property type="match status" value="3"/>
</dbReference>
<dbReference type="SUPFAM" id="SSF49899">
    <property type="entry name" value="Concanavalin A-like lectins/glucanases"/>
    <property type="match status" value="1"/>
</dbReference>
<dbReference type="InterPro" id="IPR006558">
    <property type="entry name" value="LamG-like"/>
</dbReference>
<dbReference type="RefSeq" id="WP_229340420.1">
    <property type="nucleotide sequence ID" value="NZ_JAJBZG010000004.1"/>
</dbReference>
<dbReference type="Gene3D" id="2.60.120.200">
    <property type="match status" value="1"/>
</dbReference>
<dbReference type="InterPro" id="IPR025667">
    <property type="entry name" value="SprB_repeat"/>
</dbReference>
<dbReference type="PANTHER" id="PTHR24273:SF32">
    <property type="entry name" value="HYALIN"/>
    <property type="match status" value="1"/>
</dbReference>
<dbReference type="InterPro" id="IPR013320">
    <property type="entry name" value="ConA-like_dom_sf"/>
</dbReference>
<feature type="domain" description="LamG-like jellyroll fold" evidence="3">
    <location>
        <begin position="1326"/>
        <end position="1459"/>
    </location>
</feature>
<gene>
    <name evidence="4" type="ORF">LGQ90_09315</name>
</gene>
<accession>A0A9X1LJD5</accession>
<dbReference type="Gene3D" id="2.60.40.10">
    <property type="entry name" value="Immunoglobulins"/>
    <property type="match status" value="4"/>
</dbReference>
<evidence type="ECO:0000313" key="4">
    <source>
        <dbReference type="EMBL" id="MCB7481456.1"/>
    </source>
</evidence>
<dbReference type="InterPro" id="IPR026444">
    <property type="entry name" value="Secre_tail"/>
</dbReference>
<dbReference type="GO" id="GO:0005975">
    <property type="term" value="P:carbohydrate metabolic process"/>
    <property type="evidence" value="ECO:0007669"/>
    <property type="project" value="UniProtKB-ARBA"/>
</dbReference>
<dbReference type="NCBIfam" id="TIGR04183">
    <property type="entry name" value="Por_Secre_tail"/>
    <property type="match status" value="1"/>
</dbReference>
<protein>
    <submittedName>
        <fullName evidence="4">T9SS type A sorting domain-containing protein</fullName>
    </submittedName>
</protein>
<dbReference type="Gene3D" id="2.40.10.10">
    <property type="entry name" value="Trypsin-like serine proteases"/>
    <property type="match status" value="1"/>
</dbReference>
<dbReference type="InterPro" id="IPR035986">
    <property type="entry name" value="PKD_dom_sf"/>
</dbReference>
<organism evidence="4 5">
    <name type="scientific">Christiangramia sediminis</name>
    <dbReference type="NCBI Taxonomy" id="2881336"/>
    <lineage>
        <taxon>Bacteria</taxon>
        <taxon>Pseudomonadati</taxon>
        <taxon>Bacteroidota</taxon>
        <taxon>Flavobacteriia</taxon>
        <taxon>Flavobacteriales</taxon>
        <taxon>Flavobacteriaceae</taxon>
        <taxon>Christiangramia</taxon>
    </lineage>
</organism>
<dbReference type="Proteomes" id="UP001139414">
    <property type="component" value="Unassembled WGS sequence"/>
</dbReference>
<name>A0A9X1LJD5_9FLAO</name>
<evidence type="ECO:0000313" key="5">
    <source>
        <dbReference type="Proteomes" id="UP001139414"/>
    </source>
</evidence>
<dbReference type="Pfam" id="PF13385">
    <property type="entry name" value="Laminin_G_3"/>
    <property type="match status" value="1"/>
</dbReference>
<evidence type="ECO:0000256" key="1">
    <source>
        <dbReference type="ARBA" id="ARBA00022729"/>
    </source>
</evidence>
<evidence type="ECO:0000256" key="2">
    <source>
        <dbReference type="ARBA" id="ARBA00023157"/>
    </source>
</evidence>
<keyword evidence="5" id="KW-1185">Reference proteome</keyword>
<sequence length="2169" mass="233133">MYKTTFGPRIHYVITLTLIFLTLSVWTSGELFAQEISANIDAPTCADASDGAIDVTVTGGTAPYSYSWSGPGVNSNTSQDLSNLTAGNYTLSVTDSNSSSIQKTFELSFIDDQLPTIVTKSININLDNNGQRSISPADVDNGSSDNCGIDTITLNKSNFDCTNIGDNTVTLTVTDVNGNSASQTATVTVEDNIVPTVQVQNFTVQLDASGNANITPEDIDNGSSDNCAVDNISLNKTAFDCSNVGVNNTVTLTVTDVNGNSASQTATVTVEDNIVPTVQVQNFRVQLDASGNANITPEDIDNGSSDNCAVNNISLNKTTFDCSNVGVNNTVTLTVTDVNGNSSSQTATVTVEDNIVPTVQVQNFTVQLDASGNANITPEDIDNGSSDNCAVDNISLNKTTFDCSNVAVNNTVTLTVTDVNGNSASQTATVTVEDNILPVISAGDDIEATNDTGICQAGLGIAPATATDNCSVGNPSGIRSDGLGLDEPYPVGTTTITWNVQDANGNEAEQVVQNVVVLDNEPPEIPTIEDITWGCEYTVEAPVTVDNCSGEIIGTTTDPLTYSNAGTYTINWIFTDDAGNSSSTTQNIIIDPVIAQATKVDVLCNGLATGEVEATATGGIAPLTYNWGSLGPGAKKTDLPAGTYTVTVTDANGCTADPVSVTVNEPDTFIEIVDVKTTSGCFGENNGTATVTAQGGTGDYTYLWDNGQTTQTATNLAPGTHTVTISDANECSKERTVTVSQPTELKITGFLTTETTSFGSATGTATAQVSGGTPGYTFAWTGGPSNISKTGQTARDLPAGTYTVTVTDSNQCTATEQIEVVDALSANIVPISLCEEGELIRTSTFSVENGTAIGGTAPYTYSWDYGERANPATGTGVGPTDVTYDNIGEKLIILTVTDAEGREFEQRIIQYVGGCFADDCGSNDLGLENYFIGDSSKNEITSANCDTADEKFIYINFPTNATRYSLQIELIYSVEDIESGEISNYKVTDCFFNKDDIPKVAQTFSIDYDCGDIVKVEGIYLTFQNNKKDACGTTQGNGNNPKCFSTNNEATVSSPLFAVAFANELLCNGASNGTVTYRASGGSGNYSFDLLNSAGNIVNVPNSGGIFTEVSAGKYRVKVTDTDSGDTYITKEVEITQPSNPLEVSSISQTDVSCFGGSDGSATITAVGGTPDYIYVWPDGQTGPTATNLAAGTYEVSIIDANGCEILETVTIEQPAELIANAGPDQVLGCGFNSTQLDAEVNLDINNEPVPGVWTIVNGPSGGSFTDATIPNTIFKGNQGTYTLRWSVDCGKSDDVKITFTNCSTLDFDGIDDHVNFGDNYGFTGGPFTFEAWIKPKSKDGSRTILSKKDISNPSGGFELKLTNGVPSIEGIGVSGLASNNVDTDRWYHIAVSFDGSTATLYVDGIPLGSKGNATNPVNTSAPFILGATYDSSAPNNPKNFFHGWMEEVRLWSKSLSVENIRLLMNQRISSNNSKVRGEIIPIDAEGLSWTDLQGYYRLLPGEVSNGVTFDIATNKINGKLINIKTTQENTAPLPYISSKNGLWRDKTSWLRPTVWDVPNSLGINSDTINWNIAITSHVLNSDYKNIELLGLISKAGTNESSKLVMDGSVVNETGNELYISHYLELNGVIDLNGESQLIQPEGSILEGTASGYLDRDQQGTANSFNYNYWTPPVSLQNINNNVGFKLEEVLRDGTKTSEAPKIKFNEQYHWADGNYSGIKRISRYWLWTFHGLSDDYSEWSPISESDQLPPGLGYTMKGTTGYVDVNRKQNYTFRGKPNNGNIKLSVDAGNDILIGNPYPSAIDANAFINDNSSSFNGAIYYWDHFGPSNSHYLEDYVGGYAIYNKSGGVASLSTKGSRAVSDDWRIDDTGEISGKAAPGRYIPVGQAFFISSSSGGEILFKNSHRFFVTEKSEKSQFHMQEKTNPKKDQTRNATDSRFKIRLKFESPKGYHRQILVTADANASGGFDLGYDAPLIENNVEDMYWMIDETEFVIQAVPNFNLDQVLPLGIKLSEEGEYTIKIDELENIKTEFNIYLKDNLNDTYTNLSKEDYTTTAQELGYFNERYEIVFKKQVAEKPIEEIPEELEQPQLGLNYLRNTDEIAVLNPDLLQVDHVELYSISGQLIKSFQEVPTERSILLSIDQKLSSAVYIVKMYSGEKVYSRKVIITK</sequence>
<keyword evidence="1" id="KW-0732">Signal</keyword>
<dbReference type="PANTHER" id="PTHR24273">
    <property type="entry name" value="FI04643P-RELATED"/>
    <property type="match status" value="1"/>
</dbReference>
<dbReference type="SMART" id="SM00560">
    <property type="entry name" value="LamGL"/>
    <property type="match status" value="1"/>
</dbReference>
<dbReference type="GO" id="GO:0004553">
    <property type="term" value="F:hydrolase activity, hydrolyzing O-glycosyl compounds"/>
    <property type="evidence" value="ECO:0007669"/>
    <property type="project" value="UniProtKB-ARBA"/>
</dbReference>
<dbReference type="SUPFAM" id="SSF49299">
    <property type="entry name" value="PKD domain"/>
    <property type="match status" value="2"/>
</dbReference>
<dbReference type="InterPro" id="IPR043504">
    <property type="entry name" value="Peptidase_S1_PA_chymotrypsin"/>
</dbReference>
<dbReference type="Pfam" id="PF13573">
    <property type="entry name" value="SprB"/>
    <property type="match status" value="6"/>
</dbReference>
<dbReference type="EMBL" id="JAJBZG010000004">
    <property type="protein sequence ID" value="MCB7481456.1"/>
    <property type="molecule type" value="Genomic_DNA"/>
</dbReference>
<comment type="caution">
    <text evidence="4">The sequence shown here is derived from an EMBL/GenBank/DDBJ whole genome shotgun (WGS) entry which is preliminary data.</text>
</comment>